<sequence length="72" mass="7377">MTATAARRVVWSGMSVASPKTPIESALVRVPDRSSRTTPRGAVEARCGEGETTPGEHPGGVACTSGPRQEAG</sequence>
<dbReference type="Proteomes" id="UP000000841">
    <property type="component" value="Chromosome"/>
</dbReference>
<dbReference type="AlphaFoldDB" id="C7MQE9"/>
<evidence type="ECO:0000313" key="3">
    <source>
        <dbReference type="Proteomes" id="UP000000841"/>
    </source>
</evidence>
<dbReference type="HOGENOM" id="CLU_2719920_0_0_11"/>
<proteinExistence type="predicted"/>
<evidence type="ECO:0000313" key="2">
    <source>
        <dbReference type="EMBL" id="ACU96448.1"/>
    </source>
</evidence>
<organism evidence="2 3">
    <name type="scientific">Saccharomonospora viridis (strain ATCC 15386 / DSM 43017 / JCM 3036 / CCUG 5913 / NBRC 12207 / NCIMB 9602 / P101)</name>
    <name type="common">Thermoactinomyces viridis</name>
    <dbReference type="NCBI Taxonomy" id="471857"/>
    <lineage>
        <taxon>Bacteria</taxon>
        <taxon>Bacillati</taxon>
        <taxon>Actinomycetota</taxon>
        <taxon>Actinomycetes</taxon>
        <taxon>Pseudonocardiales</taxon>
        <taxon>Pseudonocardiaceae</taxon>
        <taxon>Saccharomonospora</taxon>
    </lineage>
</organism>
<gene>
    <name evidence="2" type="ordered locus">Svir_14060</name>
</gene>
<feature type="region of interest" description="Disordered" evidence="1">
    <location>
        <begin position="29"/>
        <end position="72"/>
    </location>
</feature>
<evidence type="ECO:0000256" key="1">
    <source>
        <dbReference type="SAM" id="MobiDB-lite"/>
    </source>
</evidence>
<reference evidence="2 3" key="1">
    <citation type="journal article" date="2009" name="Stand. Genomic Sci.">
        <title>Complete genome sequence of Saccharomonospora viridis type strain (P101).</title>
        <authorList>
            <person name="Pati A."/>
            <person name="Sikorski J."/>
            <person name="Nolan M."/>
            <person name="Lapidus A."/>
            <person name="Copeland A."/>
            <person name="Glavina Del Rio T."/>
            <person name="Lucas S."/>
            <person name="Chen F."/>
            <person name="Tice H."/>
            <person name="Pitluck S."/>
            <person name="Cheng J.F."/>
            <person name="Chertkov O."/>
            <person name="Brettin T."/>
            <person name="Han C."/>
            <person name="Detter J.C."/>
            <person name="Kuske C."/>
            <person name="Bruce D."/>
            <person name="Goodwin L."/>
            <person name="Chain P."/>
            <person name="D'haeseleer P."/>
            <person name="Chen A."/>
            <person name="Palaniappan K."/>
            <person name="Ivanova N."/>
            <person name="Mavromatis K."/>
            <person name="Mikhailova N."/>
            <person name="Rohde M."/>
            <person name="Tindall B.J."/>
            <person name="Goker M."/>
            <person name="Bristow J."/>
            <person name="Eisen J.A."/>
            <person name="Markowitz V."/>
            <person name="Hugenholtz P."/>
            <person name="Kyrpides N.C."/>
            <person name="Klenk H.P."/>
        </authorList>
    </citation>
    <scope>NUCLEOTIDE SEQUENCE [LARGE SCALE GENOMIC DNA]</scope>
    <source>
        <strain evidence="3">ATCC 15386 / DSM 43017 / JCM 3036 / NBRC 12207 / P101</strain>
    </source>
</reference>
<keyword evidence="3" id="KW-1185">Reference proteome</keyword>
<dbReference type="EMBL" id="CP001683">
    <property type="protein sequence ID" value="ACU96448.1"/>
    <property type="molecule type" value="Genomic_DNA"/>
</dbReference>
<name>C7MQE9_SACVD</name>
<protein>
    <submittedName>
        <fullName evidence="2">Uncharacterized protein</fullName>
    </submittedName>
</protein>
<accession>C7MQE9</accession>
<dbReference type="KEGG" id="svi:Svir_14060"/>
<feature type="compositionally biased region" description="Low complexity" evidence="1">
    <location>
        <begin position="50"/>
        <end position="60"/>
    </location>
</feature>